<evidence type="ECO:0000256" key="6">
    <source>
        <dbReference type="SAM" id="Coils"/>
    </source>
</evidence>
<dbReference type="Proteomes" id="UP000183649">
    <property type="component" value="Unassembled WGS sequence"/>
</dbReference>
<dbReference type="HAMAP" id="MF_01151">
    <property type="entry name" value="GrpE"/>
    <property type="match status" value="1"/>
</dbReference>
<dbReference type="AlphaFoldDB" id="A0A0K6I1W5"/>
<evidence type="ECO:0000256" key="4">
    <source>
        <dbReference type="RuleBase" id="RU000639"/>
    </source>
</evidence>
<dbReference type="GO" id="GO:0005829">
    <property type="term" value="C:cytosol"/>
    <property type="evidence" value="ECO:0007669"/>
    <property type="project" value="TreeGrafter"/>
</dbReference>
<protein>
    <recommendedName>
        <fullName evidence="3 4">Protein GrpE</fullName>
    </recommendedName>
    <alternativeName>
        <fullName evidence="3">HSP-70 cofactor</fullName>
    </alternativeName>
</protein>
<dbReference type="InterPro" id="IPR000740">
    <property type="entry name" value="GrpE"/>
</dbReference>
<dbReference type="EMBL" id="CYHF01000005">
    <property type="protein sequence ID" value="CUA97063.1"/>
    <property type="molecule type" value="Genomic_DNA"/>
</dbReference>
<evidence type="ECO:0000313" key="9">
    <source>
        <dbReference type="Proteomes" id="UP000183649"/>
    </source>
</evidence>
<reference evidence="9" key="1">
    <citation type="submission" date="2015-08" db="EMBL/GenBank/DDBJ databases">
        <authorList>
            <person name="Varghese N."/>
        </authorList>
    </citation>
    <scope>NUCLEOTIDE SEQUENCE [LARGE SCALE GENOMIC DNA]</scope>
    <source>
        <strain evidence="9">DSM 18181</strain>
    </source>
</reference>
<dbReference type="InterPro" id="IPR009012">
    <property type="entry name" value="GrpE_head"/>
</dbReference>
<evidence type="ECO:0000313" key="8">
    <source>
        <dbReference type="EMBL" id="CUA97063.1"/>
    </source>
</evidence>
<dbReference type="Pfam" id="PF01025">
    <property type="entry name" value="GrpE"/>
    <property type="match status" value="1"/>
</dbReference>
<dbReference type="Gene3D" id="3.90.20.20">
    <property type="match status" value="1"/>
</dbReference>
<dbReference type="PANTHER" id="PTHR21237">
    <property type="entry name" value="GRPE PROTEIN"/>
    <property type="match status" value="1"/>
</dbReference>
<dbReference type="PANTHER" id="PTHR21237:SF23">
    <property type="entry name" value="GRPE PROTEIN HOMOLOG, MITOCHONDRIAL"/>
    <property type="match status" value="1"/>
</dbReference>
<dbReference type="InterPro" id="IPR013805">
    <property type="entry name" value="GrpE_CC"/>
</dbReference>
<dbReference type="SUPFAM" id="SSF58014">
    <property type="entry name" value="Coiled-coil domain of nucleotide exchange factor GrpE"/>
    <property type="match status" value="1"/>
</dbReference>
<evidence type="ECO:0000256" key="2">
    <source>
        <dbReference type="ARBA" id="ARBA00023186"/>
    </source>
</evidence>
<keyword evidence="9" id="KW-1185">Reference proteome</keyword>
<proteinExistence type="inferred from homology"/>
<dbReference type="GO" id="GO:0000774">
    <property type="term" value="F:adenyl-nucleotide exchange factor activity"/>
    <property type="evidence" value="ECO:0007669"/>
    <property type="project" value="InterPro"/>
</dbReference>
<comment type="subunit">
    <text evidence="3">Homodimer.</text>
</comment>
<keyword evidence="3" id="KW-0963">Cytoplasm</keyword>
<evidence type="ECO:0000256" key="1">
    <source>
        <dbReference type="ARBA" id="ARBA00009054"/>
    </source>
</evidence>
<name>A0A0K6I1W5_9BURK</name>
<dbReference type="NCBIfam" id="NF010738">
    <property type="entry name" value="PRK14140.1"/>
    <property type="match status" value="1"/>
</dbReference>
<dbReference type="OrthoDB" id="9789811at2"/>
<comment type="subcellular location">
    <subcellularLocation>
        <location evidence="3">Cytoplasm</location>
    </subcellularLocation>
</comment>
<dbReference type="GO" id="GO:0006457">
    <property type="term" value="P:protein folding"/>
    <property type="evidence" value="ECO:0007669"/>
    <property type="project" value="InterPro"/>
</dbReference>
<dbReference type="PROSITE" id="PS01071">
    <property type="entry name" value="GRPE"/>
    <property type="match status" value="1"/>
</dbReference>
<dbReference type="STRING" id="339866.GCA_001418255_01593"/>
<keyword evidence="3 4" id="KW-0346">Stress response</keyword>
<dbReference type="NCBIfam" id="NF010737">
    <property type="entry name" value="PRK14139.1"/>
    <property type="match status" value="1"/>
</dbReference>
<comment type="similarity">
    <text evidence="1 3 5">Belongs to the GrpE family.</text>
</comment>
<gene>
    <name evidence="3" type="primary">grpE</name>
    <name evidence="8" type="ORF">Ga0061069_10587</name>
</gene>
<dbReference type="Gene3D" id="2.30.22.10">
    <property type="entry name" value="Head domain of nucleotide exchange factor GrpE"/>
    <property type="match status" value="1"/>
</dbReference>
<dbReference type="GO" id="GO:0051082">
    <property type="term" value="F:unfolded protein binding"/>
    <property type="evidence" value="ECO:0007669"/>
    <property type="project" value="TreeGrafter"/>
</dbReference>
<feature type="compositionally biased region" description="Low complexity" evidence="7">
    <location>
        <begin position="1"/>
        <end position="27"/>
    </location>
</feature>
<comment type="function">
    <text evidence="3 4">Participates actively in the response to hyperosmotic and heat shock by preventing the aggregation of stress-denatured proteins, in association with DnaK and GrpE. It is the nucleotide exchange factor for DnaK and may function as a thermosensor. Unfolded proteins bind initially to DnaJ; upon interaction with the DnaJ-bound protein, DnaK hydrolyzes its bound ATP, resulting in the formation of a stable complex. GrpE releases ADP from DnaK; ATP binding to DnaK triggers the release of the substrate protein, thus completing the reaction cycle. Several rounds of ATP-dependent interactions between DnaJ, DnaK and GrpE are required for fully efficient folding.</text>
</comment>
<evidence type="ECO:0000256" key="5">
    <source>
        <dbReference type="RuleBase" id="RU004478"/>
    </source>
</evidence>
<dbReference type="PRINTS" id="PR00773">
    <property type="entry name" value="GRPEPROTEIN"/>
</dbReference>
<organism evidence="8 9">
    <name type="scientific">Thiomonas bhubaneswarensis</name>
    <dbReference type="NCBI Taxonomy" id="339866"/>
    <lineage>
        <taxon>Bacteria</taxon>
        <taxon>Pseudomonadati</taxon>
        <taxon>Pseudomonadota</taxon>
        <taxon>Betaproteobacteria</taxon>
        <taxon>Burkholderiales</taxon>
        <taxon>Thiomonas</taxon>
    </lineage>
</organism>
<evidence type="ECO:0000256" key="7">
    <source>
        <dbReference type="SAM" id="MobiDB-lite"/>
    </source>
</evidence>
<dbReference type="SUPFAM" id="SSF51064">
    <property type="entry name" value="Head domain of nucleotide exchange factor GrpE"/>
    <property type="match status" value="1"/>
</dbReference>
<keyword evidence="2 3" id="KW-0143">Chaperone</keyword>
<feature type="region of interest" description="Disordered" evidence="7">
    <location>
        <begin position="1"/>
        <end position="33"/>
    </location>
</feature>
<keyword evidence="6" id="KW-0175">Coiled coil</keyword>
<dbReference type="GO" id="GO:0042803">
    <property type="term" value="F:protein homodimerization activity"/>
    <property type="evidence" value="ECO:0007669"/>
    <property type="project" value="InterPro"/>
</dbReference>
<sequence>MQTSPETPSSSDSHTTPSADPRAAADASPHDLIPEPAVADELAQAQEEITKLNDQLLRARAEVENIRRRAEEETAKARKFAVESFAEALLPVKDSLEAALADTSGKPEVLKQGVELTLNQMKSAFERNRLQEIAPAPGDKFDPALHQAISVQPAELPSGSVASVLQKGYRIAERTLRPALVTVAQ</sequence>
<dbReference type="GO" id="GO:0051087">
    <property type="term" value="F:protein-folding chaperone binding"/>
    <property type="evidence" value="ECO:0007669"/>
    <property type="project" value="InterPro"/>
</dbReference>
<evidence type="ECO:0000256" key="3">
    <source>
        <dbReference type="HAMAP-Rule" id="MF_01151"/>
    </source>
</evidence>
<dbReference type="CDD" id="cd00446">
    <property type="entry name" value="GrpE"/>
    <property type="match status" value="1"/>
</dbReference>
<dbReference type="RefSeq" id="WP_055450493.1">
    <property type="nucleotide sequence ID" value="NZ_CYHF01000005.1"/>
</dbReference>
<feature type="coiled-coil region" evidence="6">
    <location>
        <begin position="35"/>
        <end position="76"/>
    </location>
</feature>
<accession>A0A0K6I1W5</accession>